<feature type="compositionally biased region" description="Basic and acidic residues" evidence="1">
    <location>
        <begin position="283"/>
        <end position="297"/>
    </location>
</feature>
<proteinExistence type="predicted"/>
<feature type="compositionally biased region" description="Polar residues" evidence="1">
    <location>
        <begin position="51"/>
        <end position="63"/>
    </location>
</feature>
<dbReference type="InterPro" id="IPR022771">
    <property type="entry name" value="WAPL_C"/>
</dbReference>
<dbReference type="EMBL" id="PDNA01000070">
    <property type="protein sequence ID" value="PGH16906.1"/>
    <property type="molecule type" value="Genomic_DNA"/>
</dbReference>
<reference evidence="3 4" key="1">
    <citation type="submission" date="2017-10" db="EMBL/GenBank/DDBJ databases">
        <title>Comparative genomics in systemic dimorphic fungi from Ajellomycetaceae.</title>
        <authorList>
            <person name="Munoz J.F."/>
            <person name="Mcewen J.G."/>
            <person name="Clay O.K."/>
            <person name="Cuomo C.A."/>
        </authorList>
    </citation>
    <scope>NUCLEOTIDE SEQUENCE [LARGE SCALE GENOMIC DNA]</scope>
    <source>
        <strain evidence="3 4">UAMH7299</strain>
    </source>
</reference>
<dbReference type="OrthoDB" id="5976022at2759"/>
<name>A0A2B7Y5Y9_POLH7</name>
<feature type="compositionally biased region" description="Polar residues" evidence="1">
    <location>
        <begin position="381"/>
        <end position="395"/>
    </location>
</feature>
<feature type="region of interest" description="Disordered" evidence="1">
    <location>
        <begin position="161"/>
        <end position="189"/>
    </location>
</feature>
<feature type="compositionally biased region" description="Polar residues" evidence="1">
    <location>
        <begin position="176"/>
        <end position="189"/>
    </location>
</feature>
<feature type="compositionally biased region" description="Basic and acidic residues" evidence="1">
    <location>
        <begin position="105"/>
        <end position="114"/>
    </location>
</feature>
<feature type="region of interest" description="Disordered" evidence="1">
    <location>
        <begin position="1"/>
        <end position="88"/>
    </location>
</feature>
<protein>
    <recommendedName>
        <fullName evidence="2">Wings apart-like protein C-terminal domain-containing protein</fullName>
    </recommendedName>
</protein>
<feature type="region of interest" description="Disordered" evidence="1">
    <location>
        <begin position="102"/>
        <end position="135"/>
    </location>
</feature>
<evidence type="ECO:0000313" key="4">
    <source>
        <dbReference type="Proteomes" id="UP000224634"/>
    </source>
</evidence>
<evidence type="ECO:0000259" key="2">
    <source>
        <dbReference type="Pfam" id="PF07814"/>
    </source>
</evidence>
<feature type="domain" description="Wings apart-like protein C-terminal" evidence="2">
    <location>
        <begin position="436"/>
        <end position="779"/>
    </location>
</feature>
<feature type="compositionally biased region" description="Polar residues" evidence="1">
    <location>
        <begin position="225"/>
        <end position="242"/>
    </location>
</feature>
<feature type="compositionally biased region" description="Polar residues" evidence="1">
    <location>
        <begin position="1"/>
        <end position="24"/>
    </location>
</feature>
<comment type="caution">
    <text evidence="3">The sequence shown here is derived from an EMBL/GenBank/DDBJ whole genome shotgun (WGS) entry which is preliminary data.</text>
</comment>
<dbReference type="SUPFAM" id="SSF48371">
    <property type="entry name" value="ARM repeat"/>
    <property type="match status" value="1"/>
</dbReference>
<feature type="region of interest" description="Disordered" evidence="1">
    <location>
        <begin position="210"/>
        <end position="368"/>
    </location>
</feature>
<keyword evidence="4" id="KW-1185">Reference proteome</keyword>
<organism evidence="3 4">
    <name type="scientific">Polytolypa hystricis (strain UAMH7299)</name>
    <dbReference type="NCBI Taxonomy" id="1447883"/>
    <lineage>
        <taxon>Eukaryota</taxon>
        <taxon>Fungi</taxon>
        <taxon>Dikarya</taxon>
        <taxon>Ascomycota</taxon>
        <taxon>Pezizomycotina</taxon>
        <taxon>Eurotiomycetes</taxon>
        <taxon>Eurotiomycetidae</taxon>
        <taxon>Onygenales</taxon>
        <taxon>Onygenales incertae sedis</taxon>
        <taxon>Polytolypa</taxon>
    </lineage>
</organism>
<dbReference type="STRING" id="1447883.A0A2B7Y5Y9"/>
<accession>A0A2B7Y5Y9</accession>
<dbReference type="Pfam" id="PF07814">
    <property type="entry name" value="WAPL"/>
    <property type="match status" value="1"/>
</dbReference>
<evidence type="ECO:0000256" key="1">
    <source>
        <dbReference type="SAM" id="MobiDB-lite"/>
    </source>
</evidence>
<dbReference type="Proteomes" id="UP000224634">
    <property type="component" value="Unassembled WGS sequence"/>
</dbReference>
<dbReference type="InterPro" id="IPR016024">
    <property type="entry name" value="ARM-type_fold"/>
</dbReference>
<dbReference type="Gene3D" id="1.25.10.10">
    <property type="entry name" value="Leucine-rich Repeat Variant"/>
    <property type="match status" value="1"/>
</dbReference>
<evidence type="ECO:0000313" key="3">
    <source>
        <dbReference type="EMBL" id="PGH16906.1"/>
    </source>
</evidence>
<dbReference type="AlphaFoldDB" id="A0A2B7Y5Y9"/>
<gene>
    <name evidence="3" type="ORF">AJ80_05050</name>
</gene>
<dbReference type="InterPro" id="IPR011989">
    <property type="entry name" value="ARM-like"/>
</dbReference>
<feature type="region of interest" description="Disordered" evidence="1">
    <location>
        <begin position="381"/>
        <end position="414"/>
    </location>
</feature>
<sequence length="894" mass="99326">MAASRPNSTPQRRLTTYGKSSRSVDYSGLPQASLPQPKTPDLSQRLDSKRAVQSTTKSETVASESRRLPQVQRGRLLRSPRSRDSLSIKKLERVDSVYDIQSSDDEQHTETEPWRKRRRIDGLQAERSPRKLGKSVSDITLTEKNTSGNISVLRRSISGNGIKRRSRERGFRDIQRSSASGRSDLGTTVSLGETTQDDLLQSMSTPNLVTASAVHSHSSRYETPLASSRNLGDSEGIQSSPFESKHKLQSRRPATSPTRSHKSKLVNQTCFRPKPLLPSQRSEQTDTPRRRVVDRLNTKNPNQSMPLDFEPSEERTGKNRSSSQETDDSLELVSVPEPTVQAVPRAGNHDIKGQPPYLSPSSQTGGPKLTYARQRSFLSESNMPEATQKSQSTPISPAGAFSRDPRMDGESLSSTKRSLFALDHDGDDDNSGNATVRNIYELRRAGINARFEGAVDSIFEEVEISPDSVSAQRRCLVKLCTRLTEDQFVRRFVDNSLEKRLAKCNLNLTDIVCQYLAVSMYGLLLATGPVSSATLYTCCAEILRNSGKLLAEEDDILDIANAKCKRLSKAERTELEGALLKLRESKIWIHKDHDRTSPQIMALRCMEMAIRRVREAGDTLDIMSDSVLSELVTILSKYSLSSQVGAAEPNMNYILELAFSILESYTIAPGTLDEGKEKILKNLRLGSHLSRLSSDSALCDRQTQILILEIRLILNLTNNNPTLCEDFSTPELIQALLEIALSKFGMVSDDPSPDRKDSVLDTVILALGALINLTEWSATSRKLVLKSGFLDRLLQAFKEGRQVTSEAHSVVQTQSNVAFGYISVLLSTLSLDDDVRSGLKGALPGKNLHTLFATVEEFLQYHRKVEEELQDESMVGFTSRLQGVLNRIKRAEMA</sequence>